<proteinExistence type="predicted"/>
<dbReference type="Gene3D" id="2.60.40.4100">
    <property type="entry name" value="Zona pellucida, ZP-C domain"/>
    <property type="match status" value="1"/>
</dbReference>
<evidence type="ECO:0000256" key="3">
    <source>
        <dbReference type="ARBA" id="ARBA00022729"/>
    </source>
</evidence>
<keyword evidence="13" id="KW-1185">Reference proteome</keyword>
<dbReference type="PRINTS" id="PR00023">
    <property type="entry name" value="ZPELLUCIDA"/>
</dbReference>
<evidence type="ECO:0000256" key="6">
    <source>
        <dbReference type="ARBA" id="ARBA00023180"/>
    </source>
</evidence>
<dbReference type="Gene3D" id="2.170.140.10">
    <property type="entry name" value="Chitin binding domain"/>
    <property type="match status" value="1"/>
</dbReference>
<dbReference type="Pfam" id="PF00041">
    <property type="entry name" value="fn3"/>
    <property type="match status" value="1"/>
</dbReference>
<dbReference type="InterPro" id="IPR042235">
    <property type="entry name" value="ZP-C_dom"/>
</dbReference>
<dbReference type="Pfam" id="PF00100">
    <property type="entry name" value="Zona_pellucida"/>
    <property type="match status" value="1"/>
</dbReference>
<evidence type="ECO:0000259" key="10">
    <source>
        <dbReference type="PROSITE" id="PS50940"/>
    </source>
</evidence>
<keyword evidence="8" id="KW-1133">Transmembrane helix</keyword>
<dbReference type="InterPro" id="IPR055356">
    <property type="entry name" value="ZP-N"/>
</dbReference>
<dbReference type="InterPro" id="IPR036116">
    <property type="entry name" value="FN3_sf"/>
</dbReference>
<dbReference type="Gene3D" id="2.60.40.10">
    <property type="entry name" value="Immunoglobulins"/>
    <property type="match status" value="1"/>
</dbReference>
<dbReference type="Proteomes" id="UP000838412">
    <property type="component" value="Chromosome 5"/>
</dbReference>
<keyword evidence="4" id="KW-0119">Carbohydrate metabolism</keyword>
<feature type="compositionally biased region" description="Acidic residues" evidence="7">
    <location>
        <begin position="1"/>
        <end position="28"/>
    </location>
</feature>
<protein>
    <recommendedName>
        <fullName evidence="2">chitinase</fullName>
        <ecNumber evidence="2">3.2.1.14</ecNumber>
    </recommendedName>
</protein>
<dbReference type="GO" id="GO:0008061">
    <property type="term" value="F:chitin binding"/>
    <property type="evidence" value="ECO:0007669"/>
    <property type="project" value="InterPro"/>
</dbReference>
<dbReference type="PROSITE" id="PS51034">
    <property type="entry name" value="ZP_2"/>
    <property type="match status" value="1"/>
</dbReference>
<evidence type="ECO:0000256" key="8">
    <source>
        <dbReference type="SAM" id="Phobius"/>
    </source>
</evidence>
<keyword evidence="8" id="KW-0472">Membrane</keyword>
<evidence type="ECO:0000313" key="12">
    <source>
        <dbReference type="EMBL" id="CAH1264423.1"/>
    </source>
</evidence>
<dbReference type="InterPro" id="IPR055355">
    <property type="entry name" value="ZP-C"/>
</dbReference>
<evidence type="ECO:0000256" key="4">
    <source>
        <dbReference type="ARBA" id="ARBA00023024"/>
    </source>
</evidence>
<dbReference type="SUPFAM" id="SSF57625">
    <property type="entry name" value="Invertebrate chitin-binding proteins"/>
    <property type="match status" value="1"/>
</dbReference>
<evidence type="ECO:0000256" key="1">
    <source>
        <dbReference type="ARBA" id="ARBA00000822"/>
    </source>
</evidence>
<dbReference type="AlphaFoldDB" id="A0A8J9ZYR0"/>
<name>A0A8J9ZYR0_BRALA</name>
<dbReference type="OrthoDB" id="10063988at2759"/>
<gene>
    <name evidence="12" type="primary">CUZD1</name>
    <name evidence="12" type="ORF">BLAG_LOCUS18800</name>
</gene>
<dbReference type="SMART" id="SM00241">
    <property type="entry name" value="ZP"/>
    <property type="match status" value="1"/>
</dbReference>
<dbReference type="SUPFAM" id="SSF49265">
    <property type="entry name" value="Fibronectin type III"/>
    <property type="match status" value="1"/>
</dbReference>
<dbReference type="Pfam" id="PF01607">
    <property type="entry name" value="CBM_14"/>
    <property type="match status" value="1"/>
</dbReference>
<dbReference type="PANTHER" id="PTHR14002">
    <property type="entry name" value="ENDOGLIN/TGF-BETA RECEPTOR TYPE III"/>
    <property type="match status" value="1"/>
</dbReference>
<keyword evidence="6" id="KW-0325">Glycoprotein</keyword>
<dbReference type="EMBL" id="OV696690">
    <property type="protein sequence ID" value="CAH1264423.1"/>
    <property type="molecule type" value="Genomic_DNA"/>
</dbReference>
<evidence type="ECO:0000256" key="7">
    <source>
        <dbReference type="SAM" id="MobiDB-lite"/>
    </source>
</evidence>
<organism evidence="12 13">
    <name type="scientific">Branchiostoma lanceolatum</name>
    <name type="common">Common lancelet</name>
    <name type="synonym">Amphioxus lanceolatum</name>
    <dbReference type="NCBI Taxonomy" id="7740"/>
    <lineage>
        <taxon>Eukaryota</taxon>
        <taxon>Metazoa</taxon>
        <taxon>Chordata</taxon>
        <taxon>Cephalochordata</taxon>
        <taxon>Leptocardii</taxon>
        <taxon>Amphioxiformes</taxon>
        <taxon>Branchiostomatidae</taxon>
        <taxon>Branchiostoma</taxon>
    </lineage>
</organism>
<dbReference type="SMART" id="SM00494">
    <property type="entry name" value="ChtBD2"/>
    <property type="match status" value="1"/>
</dbReference>
<feature type="domain" description="Chitin-binding type-2" evidence="10">
    <location>
        <begin position="38"/>
        <end position="98"/>
    </location>
</feature>
<feature type="region of interest" description="Disordered" evidence="7">
    <location>
        <begin position="1"/>
        <end position="31"/>
    </location>
</feature>
<comment type="catalytic activity">
    <reaction evidence="1">
        <text>Random endo-hydrolysis of N-acetyl-beta-D-glucosaminide (1-&gt;4)-beta-linkages in chitin and chitodextrins.</text>
        <dbReference type="EC" id="3.2.1.14"/>
    </reaction>
</comment>
<keyword evidence="8" id="KW-0812">Transmembrane</keyword>
<dbReference type="InterPro" id="IPR036508">
    <property type="entry name" value="Chitin-bd_dom_sf"/>
</dbReference>
<sequence>MSGDDDDEDDDEDDDDDDDDNDDDDDDGVYSRLVPDLQQNCQEGFAPHRGDCSKFWVTYCRADQSSIVRQQSCPSGLHFDRARKVCDRPEDIETPCVTRRDDLDGLIFIGVWTDYLTVSWITPADLDITRYRLRYRHAGASHRDLSPPPAPGDDEATVPGLWAHTEYTLTLTAFGEDGRELWEKNGTETTAEVTVNVECHQDHMTVTFPRAALRGVNLADLHLLDPTCRPTLTEAEVTFRAGLQNCGTIQDSSEDDKFIFTNEAIGGQVTSDNGAVRGTPFRKRFQCEFLRQYVLSQGREILYNIPSPRVQVVDASNSLTFEMHIFTSADFTATYNSPDYPLQVTSSDQLHFGLSVDSPLDDLELFTLHCVATPSTDPEDSPSVSIIQDGCDIDPTLQLDSERSNDMASYYSIQSFTFPDIDDPSLVYIHCTMVVCFKSDPDSRCSQGCVPASRRRRAASDVREARVRRASERDRIATTSQGPFHVGNGQKEASPLPTVGIAVGAVAGIAGVLLLVAAVFLRNRRRRDDAKEQAEGRVGFDNYSFELWGKDKTSNAAPKPE</sequence>
<dbReference type="GO" id="GO:0008843">
    <property type="term" value="F:endochitinase activity"/>
    <property type="evidence" value="ECO:0007669"/>
    <property type="project" value="UniProtKB-EC"/>
</dbReference>
<dbReference type="GO" id="GO:0006032">
    <property type="term" value="P:chitin catabolic process"/>
    <property type="evidence" value="ECO:0007669"/>
    <property type="project" value="UniProtKB-KW"/>
</dbReference>
<dbReference type="CDD" id="cd12087">
    <property type="entry name" value="TM_EGFR-like"/>
    <property type="match status" value="1"/>
</dbReference>
<feature type="domain" description="Fibronectin type-III" evidence="9">
    <location>
        <begin position="99"/>
        <end position="193"/>
    </location>
</feature>
<dbReference type="PROSITE" id="PS50853">
    <property type="entry name" value="FN3"/>
    <property type="match status" value="1"/>
</dbReference>
<evidence type="ECO:0000259" key="9">
    <source>
        <dbReference type="PROSITE" id="PS50853"/>
    </source>
</evidence>
<reference evidence="12" key="1">
    <citation type="submission" date="2022-01" db="EMBL/GenBank/DDBJ databases">
        <authorList>
            <person name="Braso-Vives M."/>
        </authorList>
    </citation>
    <scope>NUCLEOTIDE SEQUENCE</scope>
</reference>
<keyword evidence="5" id="KW-1015">Disulfide bond</keyword>
<keyword evidence="4" id="KW-0624">Polysaccharide degradation</keyword>
<keyword evidence="4" id="KW-0146">Chitin degradation</keyword>
<dbReference type="InterPro" id="IPR002557">
    <property type="entry name" value="Chitin-bd_dom"/>
</dbReference>
<dbReference type="SMART" id="SM00060">
    <property type="entry name" value="FN3"/>
    <property type="match status" value="1"/>
</dbReference>
<keyword evidence="3" id="KW-0732">Signal</keyword>
<dbReference type="InterPro" id="IPR013783">
    <property type="entry name" value="Ig-like_fold"/>
</dbReference>
<dbReference type="InterPro" id="IPR001507">
    <property type="entry name" value="ZP_dom"/>
</dbReference>
<dbReference type="PROSITE" id="PS50940">
    <property type="entry name" value="CHIT_BIND_II"/>
    <property type="match status" value="1"/>
</dbReference>
<dbReference type="GO" id="GO:0005576">
    <property type="term" value="C:extracellular region"/>
    <property type="evidence" value="ECO:0007669"/>
    <property type="project" value="InterPro"/>
</dbReference>
<evidence type="ECO:0000256" key="2">
    <source>
        <dbReference type="ARBA" id="ARBA00012729"/>
    </source>
</evidence>
<accession>A0A8J9ZYR0</accession>
<dbReference type="Pfam" id="PF23344">
    <property type="entry name" value="ZP-N"/>
    <property type="match status" value="1"/>
</dbReference>
<dbReference type="InterPro" id="IPR003961">
    <property type="entry name" value="FN3_dom"/>
</dbReference>
<evidence type="ECO:0000256" key="5">
    <source>
        <dbReference type="ARBA" id="ARBA00023157"/>
    </source>
</evidence>
<dbReference type="Gene3D" id="2.60.40.3210">
    <property type="entry name" value="Zona pellucida, ZP-N domain"/>
    <property type="match status" value="1"/>
</dbReference>
<feature type="transmembrane region" description="Helical" evidence="8">
    <location>
        <begin position="499"/>
        <end position="521"/>
    </location>
</feature>
<evidence type="ECO:0000313" key="13">
    <source>
        <dbReference type="Proteomes" id="UP000838412"/>
    </source>
</evidence>
<feature type="domain" description="ZP" evidence="11">
    <location>
        <begin position="198"/>
        <end position="452"/>
    </location>
</feature>
<dbReference type="PANTHER" id="PTHR14002:SF43">
    <property type="entry name" value="DELTA-LIKE PROTEIN"/>
    <property type="match status" value="1"/>
</dbReference>
<dbReference type="EC" id="3.2.1.14" evidence="2"/>
<evidence type="ECO:0000259" key="11">
    <source>
        <dbReference type="PROSITE" id="PS51034"/>
    </source>
</evidence>
<dbReference type="InterPro" id="IPR048290">
    <property type="entry name" value="ZP_chr"/>
</dbReference>
<dbReference type="CDD" id="cd00063">
    <property type="entry name" value="FN3"/>
    <property type="match status" value="1"/>
</dbReference>